<dbReference type="OrthoDB" id="534063at2759"/>
<keyword evidence="3" id="KW-1185">Reference proteome</keyword>
<evidence type="ECO:0000256" key="1">
    <source>
        <dbReference type="SAM" id="MobiDB-lite"/>
    </source>
</evidence>
<evidence type="ECO:0000313" key="2">
    <source>
        <dbReference type="EMBL" id="KAG5456799.1"/>
    </source>
</evidence>
<sequence>MALAAFVTNAPTQAQSNVSECEAEQLACDFQRALYSWQFPLAQPSPHQAAAIVRFLSRTRSGQHIYGKKGDALASELGDDRAEYEQFKARETQWRQAFRSLYYSMRQAVEVDRVPETRHFYVIADEFSVLFRARIGSSSFSATTGILRAAGAPEVKADVDSEAESDRSLGHFVLETPTKASRAPVNASVETAIPESLVAAIKSRQSKGVSGATSPSPKDQLDMNHDGLVV</sequence>
<dbReference type="EMBL" id="JAEFCI010011133">
    <property type="protein sequence ID" value="KAG5456799.1"/>
    <property type="molecule type" value="Genomic_DNA"/>
</dbReference>
<accession>A0A8H7ZPC6</accession>
<feature type="region of interest" description="Disordered" evidence="1">
    <location>
        <begin position="204"/>
        <end position="230"/>
    </location>
</feature>
<feature type="compositionally biased region" description="Polar residues" evidence="1">
    <location>
        <begin position="206"/>
        <end position="217"/>
    </location>
</feature>
<reference evidence="2 3" key="1">
    <citation type="journal article" name="Sci. Rep.">
        <title>Genome-scale phylogenetic analyses confirm Olpidium as the closest living zoosporic fungus to the non-flagellated, terrestrial fungi.</title>
        <authorList>
            <person name="Chang Y."/>
            <person name="Rochon D."/>
            <person name="Sekimoto S."/>
            <person name="Wang Y."/>
            <person name="Chovatia M."/>
            <person name="Sandor L."/>
            <person name="Salamov A."/>
            <person name="Grigoriev I.V."/>
            <person name="Stajich J.E."/>
            <person name="Spatafora J.W."/>
        </authorList>
    </citation>
    <scope>NUCLEOTIDE SEQUENCE [LARGE SCALE GENOMIC DNA]</scope>
    <source>
        <strain evidence="2">S191</strain>
    </source>
</reference>
<dbReference type="Proteomes" id="UP000673691">
    <property type="component" value="Unassembled WGS sequence"/>
</dbReference>
<proteinExistence type="predicted"/>
<feature type="compositionally biased region" description="Basic and acidic residues" evidence="1">
    <location>
        <begin position="219"/>
        <end position="230"/>
    </location>
</feature>
<gene>
    <name evidence="2" type="ORF">BJ554DRAFT_3352</name>
</gene>
<evidence type="ECO:0000313" key="3">
    <source>
        <dbReference type="Proteomes" id="UP000673691"/>
    </source>
</evidence>
<organism evidence="2 3">
    <name type="scientific">Olpidium bornovanus</name>
    <dbReference type="NCBI Taxonomy" id="278681"/>
    <lineage>
        <taxon>Eukaryota</taxon>
        <taxon>Fungi</taxon>
        <taxon>Fungi incertae sedis</taxon>
        <taxon>Olpidiomycota</taxon>
        <taxon>Olpidiomycotina</taxon>
        <taxon>Olpidiomycetes</taxon>
        <taxon>Olpidiales</taxon>
        <taxon>Olpidiaceae</taxon>
        <taxon>Olpidium</taxon>
    </lineage>
</organism>
<name>A0A8H7ZPC6_9FUNG</name>
<comment type="caution">
    <text evidence="2">The sequence shown here is derived from an EMBL/GenBank/DDBJ whole genome shotgun (WGS) entry which is preliminary data.</text>
</comment>
<protein>
    <submittedName>
        <fullName evidence="2">Uncharacterized protein</fullName>
    </submittedName>
</protein>
<dbReference type="AlphaFoldDB" id="A0A8H7ZPC6"/>